<dbReference type="PANTHER" id="PTHR24960:SF79">
    <property type="entry name" value="PHOTOSYSTEM I IRON-SULFUR CENTER"/>
    <property type="match status" value="1"/>
</dbReference>
<keyword evidence="7" id="KW-0408">Iron</keyword>
<keyword evidence="5" id="KW-0479">Metal-binding</keyword>
<feature type="region of interest" description="Disordered" evidence="9">
    <location>
        <begin position="257"/>
        <end position="283"/>
    </location>
</feature>
<evidence type="ECO:0000256" key="4">
    <source>
        <dbReference type="ARBA" id="ARBA00022485"/>
    </source>
</evidence>
<evidence type="ECO:0000313" key="11">
    <source>
        <dbReference type="EMBL" id="KAF1086692.1"/>
    </source>
</evidence>
<keyword evidence="8" id="KW-0411">Iron-sulfur</keyword>
<comment type="cofactor">
    <cofactor evidence="1">
        <name>[4Fe-4S] cluster</name>
        <dbReference type="ChEBI" id="CHEBI:49883"/>
    </cofactor>
</comment>
<proteinExistence type="predicted"/>
<name>A0A9D2WU62_9FIRM</name>
<dbReference type="GO" id="GO:0016491">
    <property type="term" value="F:oxidoreductase activity"/>
    <property type="evidence" value="ECO:0007669"/>
    <property type="project" value="UniProtKB-KW"/>
</dbReference>
<dbReference type="OrthoDB" id="1804661at2"/>
<dbReference type="RefSeq" id="WP_161820825.1">
    <property type="nucleotide sequence ID" value="NZ_LSRS01000001.1"/>
</dbReference>
<keyword evidence="12" id="KW-1185">Reference proteome</keyword>
<evidence type="ECO:0000256" key="8">
    <source>
        <dbReference type="ARBA" id="ARBA00023014"/>
    </source>
</evidence>
<evidence type="ECO:0000256" key="1">
    <source>
        <dbReference type="ARBA" id="ARBA00001966"/>
    </source>
</evidence>
<feature type="domain" description="4Fe-4S ferredoxin-type" evidence="10">
    <location>
        <begin position="197"/>
        <end position="226"/>
    </location>
</feature>
<dbReference type="InterPro" id="IPR050157">
    <property type="entry name" value="PSI_iron-sulfur_center"/>
</dbReference>
<evidence type="ECO:0000256" key="6">
    <source>
        <dbReference type="ARBA" id="ARBA00023002"/>
    </source>
</evidence>
<dbReference type="Gene3D" id="3.30.70.20">
    <property type="match status" value="1"/>
</dbReference>
<evidence type="ECO:0000259" key="10">
    <source>
        <dbReference type="PROSITE" id="PS51379"/>
    </source>
</evidence>
<dbReference type="GO" id="GO:0051539">
    <property type="term" value="F:4 iron, 4 sulfur cluster binding"/>
    <property type="evidence" value="ECO:0007669"/>
    <property type="project" value="UniProtKB-KW"/>
</dbReference>
<evidence type="ECO:0000256" key="9">
    <source>
        <dbReference type="SAM" id="MobiDB-lite"/>
    </source>
</evidence>
<dbReference type="Proteomes" id="UP000798488">
    <property type="component" value="Unassembled WGS sequence"/>
</dbReference>
<protein>
    <recommendedName>
        <fullName evidence="3">Ferredoxin</fullName>
    </recommendedName>
</protein>
<dbReference type="SUPFAM" id="SSF54862">
    <property type="entry name" value="4Fe-4S ferredoxins"/>
    <property type="match status" value="1"/>
</dbReference>
<comment type="caution">
    <text evidence="11">The sequence shown here is derived from an EMBL/GenBank/DDBJ whole genome shotgun (WGS) entry which is preliminary data.</text>
</comment>
<evidence type="ECO:0000256" key="7">
    <source>
        <dbReference type="ARBA" id="ARBA00023004"/>
    </source>
</evidence>
<comment type="function">
    <text evidence="2">Ferredoxins are iron-sulfur proteins that transfer electrons in a wide variety of metabolic reactions.</text>
</comment>
<dbReference type="AlphaFoldDB" id="A0A9D2WU62"/>
<dbReference type="InterPro" id="IPR017896">
    <property type="entry name" value="4Fe4S_Fe-S-bd"/>
</dbReference>
<gene>
    <name evidence="11" type="primary">hndC_1</name>
    <name evidence="11" type="ORF">SPSYN_00411</name>
</gene>
<feature type="compositionally biased region" description="Basic and acidic residues" evidence="9">
    <location>
        <begin position="268"/>
        <end position="283"/>
    </location>
</feature>
<reference evidence="11" key="1">
    <citation type="submission" date="2016-02" db="EMBL/GenBank/DDBJ databases">
        <title>Draft Genome Sequence of Sporotomaculum syntrophicum Strain FB, a Syntrophic Benzoate Degrader.</title>
        <authorList>
            <person name="Nobu M.K."/>
            <person name="Narihiro T."/>
            <person name="Qiu Y.-L."/>
            <person name="Ohashi A."/>
            <person name="Liu W.-T."/>
            <person name="Yuji S."/>
        </authorList>
    </citation>
    <scope>NUCLEOTIDE SEQUENCE</scope>
    <source>
        <strain evidence="11">FB</strain>
    </source>
</reference>
<evidence type="ECO:0000256" key="5">
    <source>
        <dbReference type="ARBA" id="ARBA00022723"/>
    </source>
</evidence>
<dbReference type="InterPro" id="IPR017900">
    <property type="entry name" value="4Fe4S_Fe_S_CS"/>
</dbReference>
<feature type="domain" description="4Fe-4S ferredoxin-type" evidence="10">
    <location>
        <begin position="227"/>
        <end position="247"/>
    </location>
</feature>
<dbReference type="Pfam" id="PF13237">
    <property type="entry name" value="Fer4_10"/>
    <property type="match status" value="1"/>
</dbReference>
<evidence type="ECO:0000256" key="3">
    <source>
        <dbReference type="ARBA" id="ARBA00013529"/>
    </source>
</evidence>
<dbReference type="PROSITE" id="PS51379">
    <property type="entry name" value="4FE4S_FER_2"/>
    <property type="match status" value="2"/>
</dbReference>
<dbReference type="GO" id="GO:0046872">
    <property type="term" value="F:metal ion binding"/>
    <property type="evidence" value="ECO:0007669"/>
    <property type="project" value="UniProtKB-KW"/>
</dbReference>
<evidence type="ECO:0000313" key="12">
    <source>
        <dbReference type="Proteomes" id="UP000798488"/>
    </source>
</evidence>
<keyword evidence="6 11" id="KW-0560">Oxidoreductase</keyword>
<organism evidence="11 12">
    <name type="scientific">Sporotomaculum syntrophicum</name>
    <dbReference type="NCBI Taxonomy" id="182264"/>
    <lineage>
        <taxon>Bacteria</taxon>
        <taxon>Bacillati</taxon>
        <taxon>Bacillota</taxon>
        <taxon>Clostridia</taxon>
        <taxon>Eubacteriales</taxon>
        <taxon>Desulfallaceae</taxon>
        <taxon>Sporotomaculum</taxon>
    </lineage>
</organism>
<sequence>MSSEGIFKPQLVGIICNWCCYGGADLAGVSRFQYPPYLNIVRVMCSGRVDMKHIFRAFLNGADGVFVGGCHLGDCHYITEGNYDALNMVQLSKKILELIGVNPQRLRIEWVSAGEGIRYANIMNEFLKQVEGFGPLGKGEGLDENELKVKLNNICKLIPYIKVTEKEKLKVRKIDNDEDHNSLFTLDEVDKLLNEVVSYYIDPAKCQACMTCARRCPADAIISAKGQIHIIDQDKCIKCGTCFEVCPPKFAAGTKLAAGEPVPPPVPEGERTVLRKSKEQAAN</sequence>
<dbReference type="EMBL" id="LSRS01000001">
    <property type="protein sequence ID" value="KAF1086692.1"/>
    <property type="molecule type" value="Genomic_DNA"/>
</dbReference>
<dbReference type="InterPro" id="IPR003813">
    <property type="entry name" value="MvhD/FlpD"/>
</dbReference>
<evidence type="ECO:0000256" key="2">
    <source>
        <dbReference type="ARBA" id="ARBA00003532"/>
    </source>
</evidence>
<dbReference type="Pfam" id="PF02662">
    <property type="entry name" value="FlpD"/>
    <property type="match status" value="1"/>
</dbReference>
<dbReference type="PROSITE" id="PS00198">
    <property type="entry name" value="4FE4S_FER_1"/>
    <property type="match status" value="1"/>
</dbReference>
<accession>A0A9D2WU62</accession>
<dbReference type="PANTHER" id="PTHR24960">
    <property type="entry name" value="PHOTOSYSTEM I IRON-SULFUR CENTER-RELATED"/>
    <property type="match status" value="1"/>
</dbReference>
<keyword evidence="4" id="KW-0004">4Fe-4S</keyword>